<keyword evidence="2" id="KW-1185">Reference proteome</keyword>
<proteinExistence type="predicted"/>
<comment type="caution">
    <text evidence="1">The sequence shown here is derived from an EMBL/GenBank/DDBJ whole genome shotgun (WGS) entry which is preliminary data.</text>
</comment>
<name>A0ACB8TQ57_9APHY</name>
<dbReference type="EMBL" id="MU274947">
    <property type="protein sequence ID" value="KAI0084136.1"/>
    <property type="molecule type" value="Genomic_DNA"/>
</dbReference>
<evidence type="ECO:0000313" key="2">
    <source>
        <dbReference type="Proteomes" id="UP001055072"/>
    </source>
</evidence>
<gene>
    <name evidence="1" type="ORF">BDY19DRAFT_997981</name>
</gene>
<evidence type="ECO:0000313" key="1">
    <source>
        <dbReference type="EMBL" id="KAI0084136.1"/>
    </source>
</evidence>
<sequence>MRLKAIVPALPADLISALDDCGVRTDADLLFNSGTAMQLYEKLPEGVVTLAQLERYIRRVTEFASAPMFTGEDLVAQETKQRATFIPISTGVPQLDEIINGTDGPKVLEISGDHGTGKTLFALQVVMRHLASHAGHAALWIDTTGDFSATSLQSFTAVYDHLPATHSAAERLQLLLAFDVNAVQEALDILKSSQASKNTCCLVIDSITPIFRPLLSAVSSQGHAMMTSFMQQLRWVAETYSMTVMILNASSSALPQDSHSASIVLRKPALGPSFAYMTDATLWLTKDQKYVSAPGEADMDTDDQNKYVRRAEILRSKYTVRALCGPGNDNN</sequence>
<organism evidence="1 2">
    <name type="scientific">Irpex rosettiformis</name>
    <dbReference type="NCBI Taxonomy" id="378272"/>
    <lineage>
        <taxon>Eukaryota</taxon>
        <taxon>Fungi</taxon>
        <taxon>Dikarya</taxon>
        <taxon>Basidiomycota</taxon>
        <taxon>Agaricomycotina</taxon>
        <taxon>Agaricomycetes</taxon>
        <taxon>Polyporales</taxon>
        <taxon>Irpicaceae</taxon>
        <taxon>Irpex</taxon>
    </lineage>
</organism>
<dbReference type="Proteomes" id="UP001055072">
    <property type="component" value="Unassembled WGS sequence"/>
</dbReference>
<reference evidence="1" key="1">
    <citation type="journal article" date="2021" name="Environ. Microbiol.">
        <title>Gene family expansions and transcriptome signatures uncover fungal adaptations to wood decay.</title>
        <authorList>
            <person name="Hage H."/>
            <person name="Miyauchi S."/>
            <person name="Viragh M."/>
            <person name="Drula E."/>
            <person name="Min B."/>
            <person name="Chaduli D."/>
            <person name="Navarro D."/>
            <person name="Favel A."/>
            <person name="Norest M."/>
            <person name="Lesage-Meessen L."/>
            <person name="Balint B."/>
            <person name="Merenyi Z."/>
            <person name="de Eugenio L."/>
            <person name="Morin E."/>
            <person name="Martinez A.T."/>
            <person name="Baldrian P."/>
            <person name="Stursova M."/>
            <person name="Martinez M.J."/>
            <person name="Novotny C."/>
            <person name="Magnuson J.K."/>
            <person name="Spatafora J.W."/>
            <person name="Maurice S."/>
            <person name="Pangilinan J."/>
            <person name="Andreopoulos W."/>
            <person name="LaButti K."/>
            <person name="Hundley H."/>
            <person name="Na H."/>
            <person name="Kuo A."/>
            <person name="Barry K."/>
            <person name="Lipzen A."/>
            <person name="Henrissat B."/>
            <person name="Riley R."/>
            <person name="Ahrendt S."/>
            <person name="Nagy L.G."/>
            <person name="Grigoriev I.V."/>
            <person name="Martin F."/>
            <person name="Rosso M.N."/>
        </authorList>
    </citation>
    <scope>NUCLEOTIDE SEQUENCE</scope>
    <source>
        <strain evidence="1">CBS 384.51</strain>
    </source>
</reference>
<keyword evidence="1" id="KW-0378">Hydrolase</keyword>
<accession>A0ACB8TQ57</accession>
<protein>
    <submittedName>
        <fullName evidence="1">P-loop containing nucleoside triphosphate hydrolase protein</fullName>
    </submittedName>
</protein>